<evidence type="ECO:0000256" key="1">
    <source>
        <dbReference type="SAM" id="MobiDB-lite"/>
    </source>
</evidence>
<dbReference type="EMBL" id="CP025938">
    <property type="protein sequence ID" value="AUS05387.1"/>
    <property type="molecule type" value="Genomic_DNA"/>
</dbReference>
<feature type="region of interest" description="Disordered" evidence="1">
    <location>
        <begin position="64"/>
        <end position="112"/>
    </location>
</feature>
<dbReference type="InterPro" id="IPR058207">
    <property type="entry name" value="PID_CTERM"/>
</dbReference>
<evidence type="ECO:0000313" key="3">
    <source>
        <dbReference type="Proteomes" id="UP000236592"/>
    </source>
</evidence>
<proteinExistence type="predicted"/>
<keyword evidence="3" id="KW-1185">Reference proteome</keyword>
<protein>
    <submittedName>
        <fullName evidence="2">Uncharacterized protein</fullName>
    </submittedName>
</protein>
<dbReference type="KEGG" id="taj:C1A40_07820"/>
<dbReference type="Proteomes" id="UP000236592">
    <property type="component" value="Chromosome"/>
</dbReference>
<dbReference type="RefSeq" id="WP_102995424.1">
    <property type="nucleotide sequence ID" value="NZ_CP025938.1"/>
</dbReference>
<dbReference type="OrthoDB" id="10007220at2"/>
<accession>A0A2I7SHL2</accession>
<reference evidence="3" key="1">
    <citation type="submission" date="2018-01" db="EMBL/GenBank/DDBJ databases">
        <title>Complete genome of Tamlana sp. UJ94.</title>
        <authorList>
            <person name="Jung J."/>
            <person name="Chung D."/>
            <person name="Bae S.S."/>
            <person name="Baek K."/>
        </authorList>
    </citation>
    <scope>NUCLEOTIDE SEQUENCE [LARGE SCALE GENOMIC DNA]</scope>
    <source>
        <strain evidence="3">UJ94</strain>
    </source>
</reference>
<sequence>MKNKKKSVFGLINVFAIVLVFFISSKTHASTTVSSSFSEADLSVLSLKIYTILLTTVVGDRNNDLWSKRQPQDSEKSNRFDKRRKPKNEDNDKKGRKNRRNPHDCDPDSTPSVPIDGGLSLLALGAIALGIKKIHKEKNNKI</sequence>
<dbReference type="NCBIfam" id="NF046080">
    <property type="entry name" value="PID_CTERM"/>
    <property type="match status" value="1"/>
</dbReference>
<gene>
    <name evidence="2" type="ORF">C1A40_07820</name>
</gene>
<organism evidence="2 3">
    <name type="scientific">Pseudotamlana carrageenivorans</name>
    <dbReference type="NCBI Taxonomy" id="2069432"/>
    <lineage>
        <taxon>Bacteria</taxon>
        <taxon>Pseudomonadati</taxon>
        <taxon>Bacteroidota</taxon>
        <taxon>Flavobacteriia</taxon>
        <taxon>Flavobacteriales</taxon>
        <taxon>Flavobacteriaceae</taxon>
        <taxon>Pseudotamlana</taxon>
    </lineage>
</organism>
<name>A0A2I7SHL2_9FLAO</name>
<feature type="compositionally biased region" description="Basic and acidic residues" evidence="1">
    <location>
        <begin position="64"/>
        <end position="80"/>
    </location>
</feature>
<evidence type="ECO:0000313" key="2">
    <source>
        <dbReference type="EMBL" id="AUS05387.1"/>
    </source>
</evidence>
<dbReference type="AlphaFoldDB" id="A0A2I7SHL2"/>